<protein>
    <submittedName>
        <fullName evidence="5">Uncharacterized protein</fullName>
    </submittedName>
</protein>
<evidence type="ECO:0000313" key="5">
    <source>
        <dbReference type="EMBL" id="KJU82780.1"/>
    </source>
</evidence>
<feature type="region of interest" description="Disordered" evidence="3">
    <location>
        <begin position="245"/>
        <end position="264"/>
    </location>
</feature>
<dbReference type="AlphaFoldDB" id="A0A0F3GLK1"/>
<feature type="coiled-coil region" evidence="2">
    <location>
        <begin position="46"/>
        <end position="73"/>
    </location>
</feature>
<sequence length="409" mass="46281">MIQINQLMFMFLIEFMVVFLGLAIFFFYKSIGRISGRGGQDNKRFIFVLESEIEALEQESKSLEDSEEEGAADSEMIISREINAAKLHMLHTALATAQTGKIGGAVLWEDIYARFSGIVRESITRTLEYVRSGSGAGATEGSFSSQGDDGRVMQSSAATKKRFIIELLSHKEMISELEKELAKLREFNKRLIESLNSLPNESSRQTASEISNINMHLDKLIKTIKQESKMLGRHITSYEHIAVSSKDDDDIDSENTPNVYGGSEQDKDKYQKVIKSLESNIELLTKNIQDLEAQIARKDSVYKKLQKEFGELDIEYKRVYDRLKTGNTGDSPANTSEQAEELARKDAEIKKLQKELDDLNVEFERLYSESNPQMGAEAASHAKIKELEAEIARKDKAFDDLQKQFNTLK</sequence>
<name>A0A0F3GLK1_9BACT</name>
<comment type="caution">
    <text evidence="5">The sequence shown here is derived from an EMBL/GenBank/DDBJ whole genome shotgun (WGS) entry which is preliminary data.</text>
</comment>
<accession>A0A0F3GLK1</accession>
<keyword evidence="4" id="KW-1133">Transmembrane helix</keyword>
<keyword evidence="6" id="KW-1185">Reference proteome</keyword>
<feature type="coiled-coil region" evidence="2">
    <location>
        <begin position="160"/>
        <end position="194"/>
    </location>
</feature>
<dbReference type="EMBL" id="LACI01002175">
    <property type="protein sequence ID" value="KJU82780.1"/>
    <property type="molecule type" value="Genomic_DNA"/>
</dbReference>
<evidence type="ECO:0000256" key="3">
    <source>
        <dbReference type="SAM" id="MobiDB-lite"/>
    </source>
</evidence>
<gene>
    <name evidence="5" type="ORF">MBAV_005028</name>
</gene>
<evidence type="ECO:0000256" key="1">
    <source>
        <dbReference type="ARBA" id="ARBA00023054"/>
    </source>
</evidence>
<evidence type="ECO:0000256" key="2">
    <source>
        <dbReference type="SAM" id="Coils"/>
    </source>
</evidence>
<dbReference type="Proteomes" id="UP000033423">
    <property type="component" value="Unassembled WGS sequence"/>
</dbReference>
<feature type="coiled-coil region" evidence="2">
    <location>
        <begin position="335"/>
        <end position="404"/>
    </location>
</feature>
<evidence type="ECO:0000256" key="4">
    <source>
        <dbReference type="SAM" id="Phobius"/>
    </source>
</evidence>
<dbReference type="Gene3D" id="1.10.287.1490">
    <property type="match status" value="1"/>
</dbReference>
<keyword evidence="1 2" id="KW-0175">Coiled coil</keyword>
<evidence type="ECO:0000313" key="6">
    <source>
        <dbReference type="Proteomes" id="UP000033423"/>
    </source>
</evidence>
<keyword evidence="4" id="KW-0472">Membrane</keyword>
<organism evidence="5 6">
    <name type="scientific">Candidatus Magnetobacterium bavaricum</name>
    <dbReference type="NCBI Taxonomy" id="29290"/>
    <lineage>
        <taxon>Bacteria</taxon>
        <taxon>Pseudomonadati</taxon>
        <taxon>Nitrospirota</taxon>
        <taxon>Thermodesulfovibrionia</taxon>
        <taxon>Thermodesulfovibrionales</taxon>
        <taxon>Candidatus Magnetobacteriaceae</taxon>
        <taxon>Candidatus Magnetobacterium</taxon>
    </lineage>
</organism>
<feature type="transmembrane region" description="Helical" evidence="4">
    <location>
        <begin position="7"/>
        <end position="28"/>
    </location>
</feature>
<proteinExistence type="predicted"/>
<reference evidence="5 6" key="1">
    <citation type="submission" date="2015-02" db="EMBL/GenBank/DDBJ databases">
        <title>Single-cell genomics of uncultivated deep-branching MTB reveals a conserved set of magnetosome genes.</title>
        <authorList>
            <person name="Kolinko S."/>
            <person name="Richter M."/>
            <person name="Glockner F.O."/>
            <person name="Brachmann A."/>
            <person name="Schuler D."/>
        </authorList>
    </citation>
    <scope>NUCLEOTIDE SEQUENCE [LARGE SCALE GENOMIC DNA]</scope>
    <source>
        <strain evidence="5">TM-1</strain>
    </source>
</reference>
<keyword evidence="4" id="KW-0812">Transmembrane</keyword>
<feature type="coiled-coil region" evidence="2">
    <location>
        <begin position="267"/>
        <end position="308"/>
    </location>
</feature>
<dbReference type="PANTHER" id="PTHR32083">
    <property type="entry name" value="CILIA AND FLAGELLA-ASSOCIATED PROTEIN 58-RELATED"/>
    <property type="match status" value="1"/>
</dbReference>